<dbReference type="Gene3D" id="3.30.930.10">
    <property type="entry name" value="Bira Bifunctional Protein, Domain 2"/>
    <property type="match status" value="1"/>
</dbReference>
<comment type="similarity">
    <text evidence="1 3">Belongs to the class-II aminoacyl-tRNA synthetase family.</text>
</comment>
<name>A0A059XM95_9BACT</name>
<keyword evidence="7" id="KW-1185">Reference proteome</keyword>
<dbReference type="RefSeq" id="WP_038562008.1">
    <property type="nucleotide sequence ID" value="NZ_CP007521.1"/>
</dbReference>
<feature type="domain" description="Aminoacyl-transfer RNA synthetases class-II family profile" evidence="5">
    <location>
        <begin position="22"/>
        <end position="327"/>
    </location>
</feature>
<dbReference type="HAMAP" id="MF_00127">
    <property type="entry name" value="His_tRNA_synth"/>
    <property type="match status" value="1"/>
</dbReference>
<comment type="subunit">
    <text evidence="3">Homodimer.</text>
</comment>
<dbReference type="InterPro" id="IPR004516">
    <property type="entry name" value="HisRS/HisZ"/>
</dbReference>
<dbReference type="AlphaFoldDB" id="A0A059XM95"/>
<feature type="binding site" evidence="4">
    <location>
        <position position="254"/>
    </location>
    <ligand>
        <name>L-histidine</name>
        <dbReference type="ChEBI" id="CHEBI:57595"/>
    </ligand>
</feature>
<accession>A0A059XM95</accession>
<dbReference type="PIRSF" id="PIRSF001549">
    <property type="entry name" value="His-tRNA_synth"/>
    <property type="match status" value="1"/>
</dbReference>
<keyword evidence="3" id="KW-0436">Ligase</keyword>
<reference evidence="6 7" key="1">
    <citation type="journal article" date="2014" name="Genome Announc.">
        <title>Complete Genome Sequence of the Bovine Mastitis Pathogen Mycoplasma californicum Strain ST-6T (ATCC 33461T).</title>
        <authorList>
            <person name="Calcutt M.J."/>
            <person name="Foecking M.F."/>
            <person name="Fox L.K."/>
        </authorList>
    </citation>
    <scope>NUCLEOTIDE SEQUENCE [LARGE SCALE GENOMIC DNA]</scope>
    <source>
        <strain evidence="6 7">ST-6</strain>
    </source>
</reference>
<protein>
    <recommendedName>
        <fullName evidence="3">Histidine--tRNA ligase</fullName>
        <ecNumber evidence="3">6.1.1.21</ecNumber>
    </recommendedName>
    <alternativeName>
        <fullName evidence="3">Histidyl-tRNA synthetase</fullName>
        <shortName evidence="3">HisRS</shortName>
    </alternativeName>
</protein>
<dbReference type="InterPro" id="IPR041715">
    <property type="entry name" value="HisRS-like_core"/>
</dbReference>
<dbReference type="CDD" id="cd00773">
    <property type="entry name" value="HisRS-like_core"/>
    <property type="match status" value="1"/>
</dbReference>
<dbReference type="Proteomes" id="UP000027088">
    <property type="component" value="Chromosome"/>
</dbReference>
<feature type="binding site" evidence="4">
    <location>
        <position position="128"/>
    </location>
    <ligand>
        <name>L-histidine</name>
        <dbReference type="ChEBI" id="CHEBI:57595"/>
    </ligand>
</feature>
<keyword evidence="3 6" id="KW-0030">Aminoacyl-tRNA synthetase</keyword>
<comment type="catalytic activity">
    <reaction evidence="3">
        <text>tRNA(His) + L-histidine + ATP = L-histidyl-tRNA(His) + AMP + diphosphate + H(+)</text>
        <dbReference type="Rhea" id="RHEA:17313"/>
        <dbReference type="Rhea" id="RHEA-COMP:9665"/>
        <dbReference type="Rhea" id="RHEA-COMP:9689"/>
        <dbReference type="ChEBI" id="CHEBI:15378"/>
        <dbReference type="ChEBI" id="CHEBI:30616"/>
        <dbReference type="ChEBI" id="CHEBI:33019"/>
        <dbReference type="ChEBI" id="CHEBI:57595"/>
        <dbReference type="ChEBI" id="CHEBI:78442"/>
        <dbReference type="ChEBI" id="CHEBI:78527"/>
        <dbReference type="ChEBI" id="CHEBI:456215"/>
        <dbReference type="EC" id="6.1.1.21"/>
    </reaction>
</comment>
<evidence type="ECO:0000259" key="5">
    <source>
        <dbReference type="PROSITE" id="PS50862"/>
    </source>
</evidence>
<feature type="binding site" evidence="4">
    <location>
        <begin position="258"/>
        <end position="259"/>
    </location>
    <ligand>
        <name>L-histidine</name>
        <dbReference type="ChEBI" id="CHEBI:57595"/>
    </ligand>
</feature>
<dbReference type="EC" id="6.1.1.21" evidence="3"/>
<dbReference type="Pfam" id="PF13393">
    <property type="entry name" value="tRNA-synt_His"/>
    <property type="match status" value="1"/>
</dbReference>
<dbReference type="PROSITE" id="PS50862">
    <property type="entry name" value="AA_TRNA_LIGASE_II"/>
    <property type="match status" value="1"/>
</dbReference>
<dbReference type="InterPro" id="IPR045864">
    <property type="entry name" value="aa-tRNA-synth_II/BPL/LPL"/>
</dbReference>
<dbReference type="InterPro" id="IPR015807">
    <property type="entry name" value="His-tRNA-ligase"/>
</dbReference>
<dbReference type="InterPro" id="IPR006195">
    <property type="entry name" value="aa-tRNA-synth_II"/>
</dbReference>
<keyword evidence="3" id="KW-0963">Cytoplasm</keyword>
<dbReference type="GO" id="GO:0005524">
    <property type="term" value="F:ATP binding"/>
    <property type="evidence" value="ECO:0007669"/>
    <property type="project" value="UniProtKB-UniRule"/>
</dbReference>
<dbReference type="PANTHER" id="PTHR43707">
    <property type="entry name" value="HISTIDYL-TRNA SYNTHETASE"/>
    <property type="match status" value="1"/>
</dbReference>
<sequence length="436" mass="50577">MFNRIKGTRDYSHKQAITTETIRSIFIKSSQNFNFNYVETPIIEPAQLFKRSVAGSDIVKKEMYEFKDKGDREVVLRPEGTAGFVRAFIENKWYSTEAVQKFSYFGPMFRYEQPQKGRYRQFYQAGAEYIGEANPYIEAELISFAQQILGIMGINTVLKINSIGDQEARDKYQNELKKYFAKYKNDLSQDSQQRLESNVLRILDDKEDSKKDFVKKAPKINNFLNQNSNKYFYDLLSILDYLEIKYQIDYSLVRGLDYYDEIVYEFVSTSKNKGSQSTIIGGGRYSNLISDLGGPKLAASGWGFGVDRAADILFEDDLVPDNSELEKVHITIGSTNKESMDFLLLISNKFRSLDVNVEFIKDVSKSKKIFERAKKLDSDFLIMNDTVNNNPRFLAKNLKTNDKIYFTDSEDGLVDLFQFLEDNELRQFQELDDYLE</sequence>
<evidence type="ECO:0000256" key="4">
    <source>
        <dbReference type="PIRSR" id="PIRSR001549-1"/>
    </source>
</evidence>
<proteinExistence type="inferred from homology"/>
<organism evidence="6 7">
    <name type="scientific">Mycoplasmopsis californica</name>
    <dbReference type="NCBI Taxonomy" id="2113"/>
    <lineage>
        <taxon>Bacteria</taxon>
        <taxon>Bacillati</taxon>
        <taxon>Mycoplasmatota</taxon>
        <taxon>Mycoplasmoidales</taxon>
        <taxon>Metamycoplasmataceae</taxon>
        <taxon>Mycoplasmopsis</taxon>
    </lineage>
</organism>
<dbReference type="SUPFAM" id="SSF55681">
    <property type="entry name" value="Class II aaRS and biotin synthetases"/>
    <property type="match status" value="1"/>
</dbReference>
<feature type="binding site" evidence="4">
    <location>
        <position position="124"/>
    </location>
    <ligand>
        <name>L-histidine</name>
        <dbReference type="ChEBI" id="CHEBI:57595"/>
    </ligand>
</feature>
<dbReference type="GO" id="GO:0006427">
    <property type="term" value="P:histidyl-tRNA aminoacylation"/>
    <property type="evidence" value="ECO:0007669"/>
    <property type="project" value="UniProtKB-UniRule"/>
</dbReference>
<dbReference type="EMBL" id="CP007521">
    <property type="protein sequence ID" value="AIA29639.1"/>
    <property type="molecule type" value="Genomic_DNA"/>
</dbReference>
<evidence type="ECO:0000256" key="2">
    <source>
        <dbReference type="ARBA" id="ARBA00022840"/>
    </source>
</evidence>
<keyword evidence="3" id="KW-0547">Nucleotide-binding</keyword>
<dbReference type="GO" id="GO:0005737">
    <property type="term" value="C:cytoplasm"/>
    <property type="evidence" value="ECO:0007669"/>
    <property type="project" value="UniProtKB-SubCell"/>
</dbReference>
<dbReference type="NCBIfam" id="TIGR00442">
    <property type="entry name" value="hisS"/>
    <property type="match status" value="1"/>
</dbReference>
<keyword evidence="2 3" id="KW-0067">ATP-binding</keyword>
<evidence type="ECO:0000313" key="7">
    <source>
        <dbReference type="Proteomes" id="UP000027088"/>
    </source>
</evidence>
<comment type="subcellular location">
    <subcellularLocation>
        <location evidence="3">Cytoplasm</location>
    </subcellularLocation>
</comment>
<dbReference type="PANTHER" id="PTHR43707:SF1">
    <property type="entry name" value="HISTIDINE--TRNA LIGASE, MITOCHONDRIAL-RELATED"/>
    <property type="match status" value="1"/>
</dbReference>
<evidence type="ECO:0000256" key="1">
    <source>
        <dbReference type="ARBA" id="ARBA00008226"/>
    </source>
</evidence>
<dbReference type="GO" id="GO:0004821">
    <property type="term" value="F:histidine-tRNA ligase activity"/>
    <property type="evidence" value="ECO:0007669"/>
    <property type="project" value="UniProtKB-UniRule"/>
</dbReference>
<evidence type="ECO:0000256" key="3">
    <source>
        <dbReference type="HAMAP-Rule" id="MF_00127"/>
    </source>
</evidence>
<feature type="binding site" evidence="4">
    <location>
        <position position="110"/>
    </location>
    <ligand>
        <name>L-histidine</name>
        <dbReference type="ChEBI" id="CHEBI:57595"/>
    </ligand>
</feature>
<keyword evidence="3" id="KW-0648">Protein biosynthesis</keyword>
<feature type="binding site" evidence="4">
    <location>
        <begin position="79"/>
        <end position="81"/>
    </location>
    <ligand>
        <name>L-histidine</name>
        <dbReference type="ChEBI" id="CHEBI:57595"/>
    </ligand>
</feature>
<dbReference type="eggNOG" id="COG0124">
    <property type="taxonomic scope" value="Bacteria"/>
</dbReference>
<evidence type="ECO:0000313" key="6">
    <source>
        <dbReference type="EMBL" id="AIA29639.1"/>
    </source>
</evidence>
<dbReference type="KEGG" id="mcr:MCFN_02575"/>
<gene>
    <name evidence="3 6" type="primary">hisS</name>
    <name evidence="6" type="ORF">MCFN_02575</name>
</gene>